<dbReference type="AlphaFoldDB" id="A0A3A1U2R1"/>
<dbReference type="EMBL" id="QXTG01000001">
    <property type="protein sequence ID" value="RIX30580.1"/>
    <property type="molecule type" value="Genomic_DNA"/>
</dbReference>
<dbReference type="PROSITE" id="PS50977">
    <property type="entry name" value="HTH_TETR_2"/>
    <property type="match status" value="1"/>
</dbReference>
<evidence type="ECO:0000259" key="5">
    <source>
        <dbReference type="PROSITE" id="PS50977"/>
    </source>
</evidence>
<dbReference type="Gene3D" id="1.10.357.10">
    <property type="entry name" value="Tetracycline Repressor, domain 2"/>
    <property type="match status" value="1"/>
</dbReference>
<gene>
    <name evidence="6" type="ORF">D1781_03950</name>
</gene>
<feature type="domain" description="HTH tetR-type" evidence="5">
    <location>
        <begin position="27"/>
        <end position="87"/>
    </location>
</feature>
<dbReference type="InterPro" id="IPR036271">
    <property type="entry name" value="Tet_transcr_reg_TetR-rel_C_sf"/>
</dbReference>
<name>A0A3A1U2R1_9MICO</name>
<keyword evidence="1" id="KW-0805">Transcription regulation</keyword>
<comment type="caution">
    <text evidence="6">The sequence shown here is derived from an EMBL/GenBank/DDBJ whole genome shotgun (WGS) entry which is preliminary data.</text>
</comment>
<organism evidence="6 7">
    <name type="scientific">Amnibacterium setariae</name>
    <dbReference type="NCBI Taxonomy" id="2306585"/>
    <lineage>
        <taxon>Bacteria</taxon>
        <taxon>Bacillati</taxon>
        <taxon>Actinomycetota</taxon>
        <taxon>Actinomycetes</taxon>
        <taxon>Micrococcales</taxon>
        <taxon>Microbacteriaceae</taxon>
        <taxon>Amnibacterium</taxon>
    </lineage>
</organism>
<dbReference type="InterPro" id="IPR050109">
    <property type="entry name" value="HTH-type_TetR-like_transc_reg"/>
</dbReference>
<dbReference type="SUPFAM" id="SSF48498">
    <property type="entry name" value="Tetracyclin repressor-like, C-terminal domain"/>
    <property type="match status" value="1"/>
</dbReference>
<keyword evidence="3" id="KW-0804">Transcription</keyword>
<dbReference type="InterPro" id="IPR009057">
    <property type="entry name" value="Homeodomain-like_sf"/>
</dbReference>
<dbReference type="PANTHER" id="PTHR30055:SF234">
    <property type="entry name" value="HTH-TYPE TRANSCRIPTIONAL REGULATOR BETI"/>
    <property type="match status" value="1"/>
</dbReference>
<evidence type="ECO:0000256" key="1">
    <source>
        <dbReference type="ARBA" id="ARBA00023015"/>
    </source>
</evidence>
<evidence type="ECO:0000313" key="6">
    <source>
        <dbReference type="EMBL" id="RIX30580.1"/>
    </source>
</evidence>
<dbReference type="GO" id="GO:0003700">
    <property type="term" value="F:DNA-binding transcription factor activity"/>
    <property type="evidence" value="ECO:0007669"/>
    <property type="project" value="TreeGrafter"/>
</dbReference>
<evidence type="ECO:0000313" key="7">
    <source>
        <dbReference type="Proteomes" id="UP000265742"/>
    </source>
</evidence>
<keyword evidence="7" id="KW-1185">Reference proteome</keyword>
<feature type="DNA-binding region" description="H-T-H motif" evidence="4">
    <location>
        <begin position="50"/>
        <end position="69"/>
    </location>
</feature>
<reference evidence="7" key="1">
    <citation type="submission" date="2018-09" db="EMBL/GenBank/DDBJ databases">
        <authorList>
            <person name="Kim I."/>
        </authorList>
    </citation>
    <scope>NUCLEOTIDE SEQUENCE [LARGE SCALE GENOMIC DNA]</scope>
    <source>
        <strain evidence="7">DD4a</strain>
    </source>
</reference>
<evidence type="ECO:0000256" key="3">
    <source>
        <dbReference type="ARBA" id="ARBA00023163"/>
    </source>
</evidence>
<dbReference type="Pfam" id="PF00440">
    <property type="entry name" value="TetR_N"/>
    <property type="match status" value="1"/>
</dbReference>
<dbReference type="Proteomes" id="UP000265742">
    <property type="component" value="Unassembled WGS sequence"/>
</dbReference>
<protein>
    <submittedName>
        <fullName evidence="6">TetR/AcrR family transcriptional regulator</fullName>
    </submittedName>
</protein>
<accession>A0A3A1U2R1</accession>
<dbReference type="InterPro" id="IPR001647">
    <property type="entry name" value="HTH_TetR"/>
</dbReference>
<dbReference type="GO" id="GO:0000976">
    <property type="term" value="F:transcription cis-regulatory region binding"/>
    <property type="evidence" value="ECO:0007669"/>
    <property type="project" value="TreeGrafter"/>
</dbReference>
<proteinExistence type="predicted"/>
<dbReference type="SUPFAM" id="SSF46689">
    <property type="entry name" value="Homeodomain-like"/>
    <property type="match status" value="1"/>
</dbReference>
<sequence length="220" mass="23012">MPAVRCIDLDGCPTRRGGGAVQRIAVADRRASLLAAALRVIARDGVARASTRVIAAEAGMPTASFHYVFASHAAMLEELVAGILEAQAAAVAEAVGEAGTLHEFAGGALQGWLDRAAAEPAVEIALQDVVAFSRASPDLHHLAATVYEHYAASVAGFVAAAEERFGVRWTVPSADVARFVLVLTDGVAARWLVDRDEAAARRALALGTRALLALVQEQRP</sequence>
<keyword evidence="2 4" id="KW-0238">DNA-binding</keyword>
<evidence type="ECO:0000256" key="2">
    <source>
        <dbReference type="ARBA" id="ARBA00023125"/>
    </source>
</evidence>
<dbReference type="PANTHER" id="PTHR30055">
    <property type="entry name" value="HTH-TYPE TRANSCRIPTIONAL REGULATOR RUTR"/>
    <property type="match status" value="1"/>
</dbReference>
<evidence type="ECO:0000256" key="4">
    <source>
        <dbReference type="PROSITE-ProRule" id="PRU00335"/>
    </source>
</evidence>